<reference evidence="1" key="1">
    <citation type="submission" date="2021-09" db="EMBL/GenBank/DDBJ databases">
        <title>Lactobacillus species from Apis mellifera, Switzerland.</title>
        <authorList>
            <person name="Pfister J."/>
            <person name="Brown A."/>
            <person name="Neumann P."/>
            <person name="Collaud A."/>
            <person name="Retschnig G."/>
            <person name="Perreten V."/>
        </authorList>
    </citation>
    <scope>NUCLEOTIDE SEQUENCE</scope>
    <source>
        <strain evidence="1">IBH002</strain>
    </source>
</reference>
<protein>
    <submittedName>
        <fullName evidence="1">Uncharacterized protein</fullName>
    </submittedName>
</protein>
<dbReference type="AlphaFoldDB" id="A0A0F4M1H8"/>
<gene>
    <name evidence="1" type="ORF">LDX53_04615</name>
</gene>
<dbReference type="Proteomes" id="UP001164557">
    <property type="component" value="Chromosome"/>
</dbReference>
<dbReference type="OrthoDB" id="2323775at2"/>
<evidence type="ECO:0000313" key="1">
    <source>
        <dbReference type="EMBL" id="UZX28880.1"/>
    </source>
</evidence>
<dbReference type="RefSeq" id="WP_046327144.1">
    <property type="nucleotide sequence ID" value="NZ_CP029544.1"/>
</dbReference>
<sequence>MTPATHLFKELLKRKIQRVNIIVTIQFVSAIALAFFTNFSINLGMIHTRLTNPAGFLTEILACFGSLFFVFGLILFLLTISQNERLNRDQTWRLIPITDGKFYIENIFSSFISLIYFVLVNVIIVFILLLICVLFNSKFRQNLGINIHPSLEFFYVIIVAILSCFFMFLIASFLNFSSIAISDFLPQGSNRTILFLVRLLIIIVIIGFIWKINSVFSFYDFFTGNFNLVNLKVTSLNSLVELENLMIVLFVIDLVILALNLFLINHFFEPEKK</sequence>
<keyword evidence="2" id="KW-1185">Reference proteome</keyword>
<accession>A0A0F4M1H8</accession>
<proteinExistence type="predicted"/>
<dbReference type="EMBL" id="CP084389">
    <property type="protein sequence ID" value="UZX28880.1"/>
    <property type="molecule type" value="Genomic_DNA"/>
</dbReference>
<evidence type="ECO:0000313" key="2">
    <source>
        <dbReference type="Proteomes" id="UP001164557"/>
    </source>
</evidence>
<organism evidence="1 2">
    <name type="scientific">Lactobacillus helsingborgensis</name>
    <dbReference type="NCBI Taxonomy" id="1218494"/>
    <lineage>
        <taxon>Bacteria</taxon>
        <taxon>Bacillati</taxon>
        <taxon>Bacillota</taxon>
        <taxon>Bacilli</taxon>
        <taxon>Lactobacillales</taxon>
        <taxon>Lactobacillaceae</taxon>
        <taxon>Lactobacillus</taxon>
    </lineage>
</organism>
<dbReference type="KEGG" id="lhs:DLD54_04575"/>
<name>A0A0F4M1H8_9LACO</name>